<sequence length="146" mass="16439">MPKKETTERISMTLPKSTLQQLDKMVETRGYANRSQGITEIINRELVQHSQQMDDTVMAGTITLFYAQTRNNLAGRLAQIQRDYVAEVISSLHVQLENNHTMEVILVQGPAVKLRQIADELITCKGVKNGSLNLTTTILPPLHQKK</sequence>
<dbReference type="InterPro" id="IPR022988">
    <property type="entry name" value="Ni_resp_reg_NikR"/>
</dbReference>
<dbReference type="InterPro" id="IPR014864">
    <property type="entry name" value="TF_NikR_Ni-bd_C"/>
</dbReference>
<dbReference type="HAMAP" id="MF_00476">
    <property type="entry name" value="NikR"/>
    <property type="match status" value="1"/>
</dbReference>
<keyword evidence="9" id="KW-1185">Reference proteome</keyword>
<evidence type="ECO:0000256" key="4">
    <source>
        <dbReference type="ARBA" id="ARBA00023125"/>
    </source>
</evidence>
<dbReference type="GO" id="GO:0010045">
    <property type="term" value="P:response to nickel cation"/>
    <property type="evidence" value="ECO:0007669"/>
    <property type="project" value="InterPro"/>
</dbReference>
<evidence type="ECO:0000313" key="9">
    <source>
        <dbReference type="Proteomes" id="UP000617628"/>
    </source>
</evidence>
<dbReference type="GO" id="GO:0016151">
    <property type="term" value="F:nickel cation binding"/>
    <property type="evidence" value="ECO:0007669"/>
    <property type="project" value="UniProtKB-UniRule"/>
</dbReference>
<dbReference type="CDD" id="cd22231">
    <property type="entry name" value="RHH_NikR_HicB-like"/>
    <property type="match status" value="1"/>
</dbReference>
<dbReference type="InterPro" id="IPR027271">
    <property type="entry name" value="Acetolactate_synth/TF_NikR_C"/>
</dbReference>
<gene>
    <name evidence="8" type="primary">nikR</name>
    <name evidence="8" type="ORF">JIN87_14630</name>
</gene>
<evidence type="ECO:0000256" key="5">
    <source>
        <dbReference type="ARBA" id="ARBA00023163"/>
    </source>
</evidence>
<protein>
    <recommendedName>
        <fullName evidence="6">Putative nickel-responsive regulator</fullName>
    </recommendedName>
</protein>
<dbReference type="SUPFAM" id="SSF55021">
    <property type="entry name" value="ACT-like"/>
    <property type="match status" value="1"/>
</dbReference>
<evidence type="ECO:0000313" key="8">
    <source>
        <dbReference type="EMBL" id="MBK1878112.1"/>
    </source>
</evidence>
<dbReference type="InterPro" id="IPR010985">
    <property type="entry name" value="Ribbon_hlx_hlx"/>
</dbReference>
<keyword evidence="2" id="KW-0479">Metal-binding</keyword>
<feature type="domain" description="Transcription factor NikR nickel binding C-terminal" evidence="7">
    <location>
        <begin position="59"/>
        <end position="135"/>
    </location>
</feature>
<dbReference type="EMBL" id="JAENIL010000026">
    <property type="protein sequence ID" value="MBK1878112.1"/>
    <property type="molecule type" value="Genomic_DNA"/>
</dbReference>
<organism evidence="8 9">
    <name type="scientific">Pelagicoccus mobilis</name>
    <dbReference type="NCBI Taxonomy" id="415221"/>
    <lineage>
        <taxon>Bacteria</taxon>
        <taxon>Pseudomonadati</taxon>
        <taxon>Verrucomicrobiota</taxon>
        <taxon>Opitutia</taxon>
        <taxon>Puniceicoccales</taxon>
        <taxon>Pelagicoccaceae</taxon>
        <taxon>Pelagicoccus</taxon>
    </lineage>
</organism>
<dbReference type="Gene3D" id="3.30.70.1150">
    <property type="entry name" value="ACT-like. Chain A, domain 2"/>
    <property type="match status" value="1"/>
</dbReference>
<dbReference type="GO" id="GO:0003700">
    <property type="term" value="F:DNA-binding transcription factor activity"/>
    <property type="evidence" value="ECO:0007669"/>
    <property type="project" value="UniProtKB-UniRule"/>
</dbReference>
<dbReference type="InterPro" id="IPR013321">
    <property type="entry name" value="Arc_rbn_hlx_hlx"/>
</dbReference>
<keyword evidence="1" id="KW-0533">Nickel</keyword>
<evidence type="ECO:0000256" key="3">
    <source>
        <dbReference type="ARBA" id="ARBA00023015"/>
    </source>
</evidence>
<evidence type="ECO:0000259" key="7">
    <source>
        <dbReference type="Pfam" id="PF08753"/>
    </source>
</evidence>
<accession>A0A934S1F5</accession>
<keyword evidence="4 6" id="KW-0238">DNA-binding</keyword>
<dbReference type="SUPFAM" id="SSF47598">
    <property type="entry name" value="Ribbon-helix-helix"/>
    <property type="match status" value="1"/>
</dbReference>
<dbReference type="InterPro" id="IPR045865">
    <property type="entry name" value="ACT-like_dom_sf"/>
</dbReference>
<dbReference type="Gene3D" id="1.10.1220.10">
    <property type="entry name" value="Met repressor-like"/>
    <property type="match status" value="1"/>
</dbReference>
<dbReference type="Pfam" id="PF08753">
    <property type="entry name" value="NikR_C"/>
    <property type="match status" value="1"/>
</dbReference>
<comment type="caution">
    <text evidence="8">The sequence shown here is derived from an EMBL/GenBank/DDBJ whole genome shotgun (WGS) entry which is preliminary data.</text>
</comment>
<proteinExistence type="inferred from homology"/>
<keyword evidence="5 6" id="KW-0804">Transcription</keyword>
<keyword evidence="3 6" id="KW-0805">Transcription regulation</keyword>
<dbReference type="NCBIfam" id="NF003381">
    <property type="entry name" value="PRK04460.1"/>
    <property type="match status" value="1"/>
</dbReference>
<evidence type="ECO:0000256" key="6">
    <source>
        <dbReference type="HAMAP-Rule" id="MF_00476"/>
    </source>
</evidence>
<dbReference type="RefSeq" id="WP_200356325.1">
    <property type="nucleotide sequence ID" value="NZ_JAENIL010000026.1"/>
</dbReference>
<dbReference type="Proteomes" id="UP000617628">
    <property type="component" value="Unassembled WGS sequence"/>
</dbReference>
<dbReference type="AlphaFoldDB" id="A0A934S1F5"/>
<name>A0A934S1F5_9BACT</name>
<comment type="similarity">
    <text evidence="6">Belongs to the transcriptional regulatory CopG/NikR family.</text>
</comment>
<comment type="function">
    <text evidence="6">Transcriptional regulator.</text>
</comment>
<dbReference type="PANTHER" id="PTHR34719:SF2">
    <property type="entry name" value="NICKEL-RESPONSIVE REGULATOR"/>
    <property type="match status" value="1"/>
</dbReference>
<dbReference type="GO" id="GO:0003677">
    <property type="term" value="F:DNA binding"/>
    <property type="evidence" value="ECO:0007669"/>
    <property type="project" value="UniProtKB-KW"/>
</dbReference>
<dbReference type="InterPro" id="IPR050192">
    <property type="entry name" value="CopG/NikR_regulator"/>
</dbReference>
<evidence type="ECO:0000256" key="1">
    <source>
        <dbReference type="ARBA" id="ARBA00022596"/>
    </source>
</evidence>
<dbReference type="NCBIfam" id="NF002815">
    <property type="entry name" value="PRK02967.1"/>
    <property type="match status" value="1"/>
</dbReference>
<dbReference type="PANTHER" id="PTHR34719">
    <property type="entry name" value="NICKEL-RESPONSIVE REGULATOR"/>
    <property type="match status" value="1"/>
</dbReference>
<comment type="caution">
    <text evidence="6">Lacks conserved residue(s) required for the propagation of feature annotation.</text>
</comment>
<evidence type="ECO:0000256" key="2">
    <source>
        <dbReference type="ARBA" id="ARBA00022723"/>
    </source>
</evidence>
<reference evidence="8" key="1">
    <citation type="submission" date="2021-01" db="EMBL/GenBank/DDBJ databases">
        <title>Modified the classification status of verrucomicrobia.</title>
        <authorList>
            <person name="Feng X."/>
        </authorList>
    </citation>
    <scope>NUCLEOTIDE SEQUENCE</scope>
    <source>
        <strain evidence="8">KCTC 13126</strain>
    </source>
</reference>